<comment type="caution">
    <text evidence="1">The sequence shown here is derived from an EMBL/GenBank/DDBJ whole genome shotgun (WGS) entry which is preliminary data.</text>
</comment>
<reference evidence="1" key="1">
    <citation type="journal article" date="2021" name="Environ. Microbiol.">
        <title>Gene family expansions and transcriptome signatures uncover fungal adaptations to wood decay.</title>
        <authorList>
            <person name="Hage H."/>
            <person name="Miyauchi S."/>
            <person name="Viragh M."/>
            <person name="Drula E."/>
            <person name="Min B."/>
            <person name="Chaduli D."/>
            <person name="Navarro D."/>
            <person name="Favel A."/>
            <person name="Norest M."/>
            <person name="Lesage-Meessen L."/>
            <person name="Balint B."/>
            <person name="Merenyi Z."/>
            <person name="de Eugenio L."/>
            <person name="Morin E."/>
            <person name="Martinez A.T."/>
            <person name="Baldrian P."/>
            <person name="Stursova M."/>
            <person name="Martinez M.J."/>
            <person name="Novotny C."/>
            <person name="Magnuson J.K."/>
            <person name="Spatafora J.W."/>
            <person name="Maurice S."/>
            <person name="Pangilinan J."/>
            <person name="Andreopoulos W."/>
            <person name="LaButti K."/>
            <person name="Hundley H."/>
            <person name="Na H."/>
            <person name="Kuo A."/>
            <person name="Barry K."/>
            <person name="Lipzen A."/>
            <person name="Henrissat B."/>
            <person name="Riley R."/>
            <person name="Ahrendt S."/>
            <person name="Nagy L.G."/>
            <person name="Grigoriev I.V."/>
            <person name="Martin F."/>
            <person name="Rosso M.N."/>
        </authorList>
    </citation>
    <scope>NUCLEOTIDE SEQUENCE</scope>
    <source>
        <strain evidence="1">CBS 384.51</strain>
    </source>
</reference>
<accession>A0ACB8UHV3</accession>
<organism evidence="1 2">
    <name type="scientific">Irpex rosettiformis</name>
    <dbReference type="NCBI Taxonomy" id="378272"/>
    <lineage>
        <taxon>Eukaryota</taxon>
        <taxon>Fungi</taxon>
        <taxon>Dikarya</taxon>
        <taxon>Basidiomycota</taxon>
        <taxon>Agaricomycotina</taxon>
        <taxon>Agaricomycetes</taxon>
        <taxon>Polyporales</taxon>
        <taxon>Irpicaceae</taxon>
        <taxon>Irpex</taxon>
    </lineage>
</organism>
<dbReference type="EMBL" id="MU274901">
    <property type="protein sequence ID" value="KAI0093889.1"/>
    <property type="molecule type" value="Genomic_DNA"/>
</dbReference>
<keyword evidence="2" id="KW-1185">Reference proteome</keyword>
<proteinExistence type="predicted"/>
<evidence type="ECO:0000313" key="1">
    <source>
        <dbReference type="EMBL" id="KAI0093889.1"/>
    </source>
</evidence>
<protein>
    <submittedName>
        <fullName evidence="1">Insulin-degrading enzyme</fullName>
    </submittedName>
</protein>
<evidence type="ECO:0000313" key="2">
    <source>
        <dbReference type="Proteomes" id="UP001055072"/>
    </source>
</evidence>
<sequence>MQRLLCNRYPSAFLSLHSSLRSNPLTLACHPALGKQQASTMATENKQAEWEQVLKPNVPPYSVYKTLIAKSERDDREYRVIKLENGLEATLVHDAKTERAAASLDVAVGHLFDPDDMPGMAHFCEHLLFLGTEQFPRENEYSEYLTKNGGACNAFTSTTNTNYYFRVSPSALQGALARFAPFFHSPLFSPSATARELKAVDSENKKNIQSDIFRMFQVNKHLSKPNHPWRKFGTGNIESLSHAAKELQKKGLLEENGNKQTTGISASSTPIPSRPDTPASSAPSSTEFEGDGGAVGREIRRRLMEWWQAEYSANRMRLCVIGKESLDELSDTVSTLFSPIINKLVDPLPMINGHPFGPDEMGTIVSAQTIMNVYCLELSFPIPYQAPYWKYQPSSFISHFLGHEGPGSVHSYLKHKGWITALSSGVQQYGRGMGNLRVTIQLTKEGFESISSVMLTVYKYLSLLRSSELSPWYQKEISDLSALNFRYSEKRSPDHYAIAITDHMAYPIPRHLIISGPRVVQPWSLSDPENGGEKEMRKILDMCRVERSRALYMGPKEEFNRVNGAIDWQTEKWYGTQYYVERFDEEFLKEAKGPNDIPELFLPGPNAFIPTNLEVEKREVDTPAKRPYLIKETASSSLWHKKDDRFWIPRATALFSINSPIAYTNPRNATLTRVYAYLVADSLTEFAYDAELTSLNYGFAGTDLGLNVTITGYNDKLHLFAQTVFERARKLVVTQERLNVIKASLKRDWENAFMEQPSNLADSFMTDLLAEKRWPLRERLNEIDSITVEEVQSYFVKLLSEVNIKALVTGNMHKEDAIRLLDIAECELQSNATSARMFERSYIPRKGTDLVWQVAVPNPNESNSALTYHIHIGSRLDKRLRTTAQLLAQLMSDPAYNILRTREQLGYITFCGLIVTPGESELVLRILIQSERSPVYLEERANAFLDEMQGILEEMSGEEFEAHKKGLASKWKEQPKNLNEEASKFWRWIDNGFLEFNHNDTNAELLDDVTKADVLALFKSHVHYSSPTRAKTSLHLASQRPAPTYVSEQAFAIFAQEVKVANRDVDTIGWKDEVFAHGEPLVKQVIAYLLPILEDGVSDEGTVQHFRDRLTTLIEEYPAKTNALGKLRPESRLIEDVRAVRASRKLTDYPVPLVQWGDLPIAKI</sequence>
<gene>
    <name evidence="1" type="ORF">BDY19DRAFT_919453</name>
</gene>
<dbReference type="Proteomes" id="UP001055072">
    <property type="component" value="Unassembled WGS sequence"/>
</dbReference>
<name>A0ACB8UHV3_9APHY</name>